<evidence type="ECO:0000313" key="3">
    <source>
        <dbReference type="Proteomes" id="UP000003179"/>
    </source>
</evidence>
<evidence type="ECO:0000313" key="2">
    <source>
        <dbReference type="EMBL" id="EFS93249.1"/>
    </source>
</evidence>
<feature type="compositionally biased region" description="Basic and acidic residues" evidence="1">
    <location>
        <begin position="39"/>
        <end position="50"/>
    </location>
</feature>
<dbReference type="EMBL" id="ADZU01000011">
    <property type="protein sequence ID" value="EFS93249.1"/>
    <property type="molecule type" value="Genomic_DNA"/>
</dbReference>
<protein>
    <submittedName>
        <fullName evidence="2">Uncharacterized protein</fullName>
    </submittedName>
</protein>
<reference evidence="2" key="1">
    <citation type="submission" date="2010-08" db="EMBL/GenBank/DDBJ databases">
        <authorList>
            <person name="Weinstock G."/>
            <person name="Sodergren E."/>
            <person name="Clifton S."/>
            <person name="Fulton L."/>
            <person name="Fulton B."/>
            <person name="Courtney L."/>
            <person name="Fronick C."/>
            <person name="Harrison M."/>
            <person name="Strong C."/>
            <person name="Farmer C."/>
            <person name="Delahaunty K."/>
            <person name="Markovic C."/>
            <person name="Hall O."/>
            <person name="Minx P."/>
            <person name="Tomlinson C."/>
            <person name="Mitreva M."/>
            <person name="Hou S."/>
            <person name="Chen J."/>
            <person name="Wollam A."/>
            <person name="Pepin K.H."/>
            <person name="Johnson M."/>
            <person name="Bhonagiri V."/>
            <person name="Zhang X."/>
            <person name="Suruliraj S."/>
            <person name="Warren W."/>
            <person name="Chinwalla A."/>
            <person name="Mardis E.R."/>
            <person name="Wilson R.K."/>
        </authorList>
    </citation>
    <scope>NUCLEOTIDE SEQUENCE [LARGE SCALE GENOMIC DNA]</scope>
    <source>
        <strain evidence="2">HL044PA1</strain>
    </source>
</reference>
<proteinExistence type="predicted"/>
<dbReference type="Proteomes" id="UP000003179">
    <property type="component" value="Unassembled WGS sequence"/>
</dbReference>
<sequence length="50" mass="5448">MVPGVISHPDNDEKLARNKPVAVTVGGGRYGGDIHRRRNGDNADRRPRIG</sequence>
<feature type="region of interest" description="Disordered" evidence="1">
    <location>
        <begin position="23"/>
        <end position="50"/>
    </location>
</feature>
<gene>
    <name evidence="2" type="ORF">HMPREF9607_00461</name>
</gene>
<keyword evidence="3" id="KW-1185">Reference proteome</keyword>
<name>A0ABP2KEI8_9ACTN</name>
<evidence type="ECO:0000256" key="1">
    <source>
        <dbReference type="SAM" id="MobiDB-lite"/>
    </source>
</evidence>
<accession>A0ABP2KEI8</accession>
<organism evidence="2 3">
    <name type="scientific">Cutibacterium modestum HL044PA1</name>
    <dbReference type="NCBI Taxonomy" id="765109"/>
    <lineage>
        <taxon>Bacteria</taxon>
        <taxon>Bacillati</taxon>
        <taxon>Actinomycetota</taxon>
        <taxon>Actinomycetes</taxon>
        <taxon>Propionibacteriales</taxon>
        <taxon>Propionibacteriaceae</taxon>
        <taxon>Cutibacterium</taxon>
        <taxon>Cutibacterium modestum</taxon>
    </lineage>
</organism>
<comment type="caution">
    <text evidence="2">The sequence shown here is derived from an EMBL/GenBank/DDBJ whole genome shotgun (WGS) entry which is preliminary data.</text>
</comment>